<proteinExistence type="predicted"/>
<name>A0A7X1PK34_9PSED</name>
<dbReference type="AlphaFoldDB" id="A0A7X1PK34"/>
<evidence type="ECO:0000313" key="2">
    <source>
        <dbReference type="Proteomes" id="UP000486534"/>
    </source>
</evidence>
<gene>
    <name evidence="1" type="ORF">GDH07_10200</name>
</gene>
<sequence length="173" mass="19666">MLILTRGNHQGLQIGPRWPSSTVQLEGQVFQQLRKVQSSLPDTVRLLVTRGYEHKGSRLGGFRRLSRWLGIRLFVCRYPGRRDEVQDIFGSNGHDVDGTHVDVSIVLAGKRLRFLPLGVFTSPARQELRKARHGTLVDEVKSALVRHGFQIHRNHTESLQIHCDYRPDLLAGC</sequence>
<organism evidence="1 2">
    <name type="scientific">Pseudomonas piscis</name>
    <dbReference type="NCBI Taxonomy" id="2614538"/>
    <lineage>
        <taxon>Bacteria</taxon>
        <taxon>Pseudomonadati</taxon>
        <taxon>Pseudomonadota</taxon>
        <taxon>Gammaproteobacteria</taxon>
        <taxon>Pseudomonadales</taxon>
        <taxon>Pseudomonadaceae</taxon>
        <taxon>Pseudomonas</taxon>
    </lineage>
</organism>
<protein>
    <submittedName>
        <fullName evidence="1">Uncharacterized protein</fullName>
    </submittedName>
</protein>
<dbReference type="RefSeq" id="WP_152897431.1">
    <property type="nucleotide sequence ID" value="NZ_CP191492.1"/>
</dbReference>
<comment type="caution">
    <text evidence="1">The sequence shown here is derived from an EMBL/GenBank/DDBJ whole genome shotgun (WGS) entry which is preliminary data.</text>
</comment>
<accession>A0A7X1PK34</accession>
<dbReference type="Proteomes" id="UP000486534">
    <property type="component" value="Unassembled WGS sequence"/>
</dbReference>
<reference evidence="1 2" key="1">
    <citation type="submission" date="2019-10" db="EMBL/GenBank/DDBJ databases">
        <title>Pseudomonas dajingensis sp. nov., isolated from the profound head ulcers of farmed Murray cod (Maccullochella peelii peelii).</title>
        <authorList>
            <person name="Liu Y."/>
        </authorList>
    </citation>
    <scope>NUCLEOTIDE SEQUENCE [LARGE SCALE GENOMIC DNA]</scope>
    <source>
        <strain evidence="1 2">MC042</strain>
    </source>
</reference>
<evidence type="ECO:0000313" key="1">
    <source>
        <dbReference type="EMBL" id="MQA53681.1"/>
    </source>
</evidence>
<dbReference type="EMBL" id="WHUV01000002">
    <property type="protein sequence ID" value="MQA53681.1"/>
    <property type="molecule type" value="Genomic_DNA"/>
</dbReference>